<dbReference type="Gene3D" id="1.10.1750.10">
    <property type="match status" value="1"/>
</dbReference>
<evidence type="ECO:0000256" key="3">
    <source>
        <dbReference type="ARBA" id="ARBA00022741"/>
    </source>
</evidence>
<dbReference type="CDD" id="cd06571">
    <property type="entry name" value="Bac_DnaA_C"/>
    <property type="match status" value="1"/>
</dbReference>
<dbReference type="GO" id="GO:0005886">
    <property type="term" value="C:plasma membrane"/>
    <property type="evidence" value="ECO:0007669"/>
    <property type="project" value="TreeGrafter"/>
</dbReference>
<evidence type="ECO:0000313" key="10">
    <source>
        <dbReference type="Proteomes" id="UP000037086"/>
    </source>
</evidence>
<dbReference type="GO" id="GO:0005524">
    <property type="term" value="F:ATP binding"/>
    <property type="evidence" value="ECO:0007669"/>
    <property type="project" value="UniProtKB-KW"/>
</dbReference>
<dbReference type="PANTHER" id="PTHR30050:SF2">
    <property type="entry name" value="CHROMOSOMAL REPLICATION INITIATOR PROTEIN DNAA"/>
    <property type="match status" value="1"/>
</dbReference>
<accession>A0A0L0MKG0</accession>
<evidence type="ECO:0000256" key="2">
    <source>
        <dbReference type="ARBA" id="ARBA00022705"/>
    </source>
</evidence>
<keyword evidence="6" id="KW-0238">DNA-binding</keyword>
<dbReference type="GO" id="GO:0006275">
    <property type="term" value="P:regulation of DNA replication"/>
    <property type="evidence" value="ECO:0007669"/>
    <property type="project" value="InterPro"/>
</dbReference>
<dbReference type="GO" id="GO:0006270">
    <property type="term" value="P:DNA replication initiation"/>
    <property type="evidence" value="ECO:0007669"/>
    <property type="project" value="InterPro"/>
</dbReference>
<dbReference type="Gene3D" id="1.10.8.60">
    <property type="match status" value="1"/>
</dbReference>
<dbReference type="AlphaFoldDB" id="A0A0L0MKG0"/>
<evidence type="ECO:0000256" key="4">
    <source>
        <dbReference type="ARBA" id="ARBA00022840"/>
    </source>
</evidence>
<keyword evidence="4" id="KW-0067">ATP-binding</keyword>
<dbReference type="Proteomes" id="UP000037086">
    <property type="component" value="Unassembled WGS sequence"/>
</dbReference>
<dbReference type="SUPFAM" id="SSF52540">
    <property type="entry name" value="P-loop containing nucleoside triphosphate hydrolases"/>
    <property type="match status" value="1"/>
</dbReference>
<dbReference type="RefSeq" id="WP_239682432.1">
    <property type="nucleotide sequence ID" value="NZ_JPSQ01000068.1"/>
</dbReference>
<evidence type="ECO:0000256" key="7">
    <source>
        <dbReference type="RuleBase" id="RU004227"/>
    </source>
</evidence>
<protein>
    <submittedName>
        <fullName evidence="9">Chromosomal replication initiator protein DnaA</fullName>
    </submittedName>
</protein>
<dbReference type="InterPro" id="IPR010921">
    <property type="entry name" value="Trp_repressor/repl_initiator"/>
</dbReference>
<dbReference type="Pfam" id="PF08299">
    <property type="entry name" value="Bac_DnaA_C"/>
    <property type="match status" value="1"/>
</dbReference>
<evidence type="ECO:0000256" key="6">
    <source>
        <dbReference type="ARBA" id="ARBA00023125"/>
    </source>
</evidence>
<feature type="non-terminal residue" evidence="9">
    <location>
        <position position="1"/>
    </location>
</feature>
<dbReference type="GO" id="GO:0003688">
    <property type="term" value="F:DNA replication origin binding"/>
    <property type="evidence" value="ECO:0007669"/>
    <property type="project" value="TreeGrafter"/>
</dbReference>
<sequence length="260" mass="31157">RKEKMEEFNQKYRNIDVLLVDDIQIMSEARRTQIEFFKLFDYLNLNKKQIVVTSDKPISELYNIMERLTNRFKAGLVVDIQKPDSKHRLDILKKKIFELQGENLKLKKEILEFISSHFDENIREMEGALLRLLNYTQIYGLEINLQNTMNSLKPLLKTKKNVFEEESNVEKIKNIVSKFYNINVRDLISKKKHSKYTIPRHITFYLIKTLNNLSFKMISFLFDRKYSSILKAFKKIKKKIEEEEELKKVIKLLLTKINNQ</sequence>
<keyword evidence="1" id="KW-0963">Cytoplasm</keyword>
<dbReference type="Gene3D" id="3.40.50.300">
    <property type="entry name" value="P-loop containing nucleotide triphosphate hydrolases"/>
    <property type="match status" value="1"/>
</dbReference>
<dbReference type="InterPro" id="IPR020591">
    <property type="entry name" value="Chromosome_initiator_DnaA-like"/>
</dbReference>
<dbReference type="EMBL" id="JPSQ01000068">
    <property type="protein sequence ID" value="KND62494.1"/>
    <property type="molecule type" value="Genomic_DNA"/>
</dbReference>
<name>A0A0L0MKG0_9MOLU</name>
<comment type="similarity">
    <text evidence="7">Belongs to the DnaA family.</text>
</comment>
<dbReference type="PATRIC" id="fig|198422.3.peg.312"/>
<dbReference type="PRINTS" id="PR00051">
    <property type="entry name" value="DNAA"/>
</dbReference>
<reference evidence="9 10" key="1">
    <citation type="journal article" date="2015" name="BMC Microbiol.">
        <title>'Candidatus Phytoplasma phoenicium' associated with almond witches'-broom disease: from draft genome to genetic diversity among strain populations.</title>
        <authorList>
            <person name="Quaglino F."/>
            <person name="Kube M."/>
            <person name="Jawhari M."/>
            <person name="Abou-Jawdah Y."/>
            <person name="Siewert C."/>
            <person name="Choueiri E."/>
            <person name="Sobh H."/>
            <person name="Casati P."/>
            <person name="Tedeschi R."/>
            <person name="Molino Lova M."/>
            <person name="Alma A."/>
            <person name="Bianco P.A."/>
        </authorList>
    </citation>
    <scope>NUCLEOTIDE SEQUENCE [LARGE SCALE GENOMIC DNA]</scope>
    <source>
        <strain evidence="9 10">SA213</strain>
    </source>
</reference>
<organism evidence="9 10">
    <name type="scientific">Candidatus Phytoplasma phoenicium</name>
    <dbReference type="NCBI Taxonomy" id="198422"/>
    <lineage>
        <taxon>Bacteria</taxon>
        <taxon>Bacillati</taxon>
        <taxon>Mycoplasmatota</taxon>
        <taxon>Mollicutes</taxon>
        <taxon>Acholeplasmatales</taxon>
        <taxon>Acholeplasmataceae</taxon>
        <taxon>Candidatus Phytoplasma</taxon>
        <taxon>16SrIX (Pigeon pea witches'-broom group)</taxon>
    </lineage>
</organism>
<keyword evidence="10" id="KW-1185">Reference proteome</keyword>
<dbReference type="Pfam" id="PF00308">
    <property type="entry name" value="Bac_DnaA"/>
    <property type="match status" value="1"/>
</dbReference>
<dbReference type="SUPFAM" id="SSF48295">
    <property type="entry name" value="TrpR-like"/>
    <property type="match status" value="1"/>
</dbReference>
<keyword evidence="2 7" id="KW-0235">DNA replication</keyword>
<dbReference type="GO" id="GO:0008289">
    <property type="term" value="F:lipid binding"/>
    <property type="evidence" value="ECO:0007669"/>
    <property type="project" value="UniProtKB-KW"/>
</dbReference>
<feature type="domain" description="Chromosomal replication initiator DnaA C-terminal" evidence="8">
    <location>
        <begin position="168"/>
        <end position="236"/>
    </location>
</feature>
<dbReference type="PANTHER" id="PTHR30050">
    <property type="entry name" value="CHROMOSOMAL REPLICATION INITIATOR PROTEIN DNAA"/>
    <property type="match status" value="1"/>
</dbReference>
<keyword evidence="3" id="KW-0547">Nucleotide-binding</keyword>
<evidence type="ECO:0000256" key="5">
    <source>
        <dbReference type="ARBA" id="ARBA00023121"/>
    </source>
</evidence>
<dbReference type="SMART" id="SM00760">
    <property type="entry name" value="Bac_DnaA_C"/>
    <property type="match status" value="1"/>
</dbReference>
<evidence type="ECO:0000313" key="9">
    <source>
        <dbReference type="EMBL" id="KND62494.1"/>
    </source>
</evidence>
<dbReference type="InterPro" id="IPR027417">
    <property type="entry name" value="P-loop_NTPase"/>
</dbReference>
<evidence type="ECO:0000256" key="1">
    <source>
        <dbReference type="ARBA" id="ARBA00022490"/>
    </source>
</evidence>
<evidence type="ECO:0000259" key="8">
    <source>
        <dbReference type="SMART" id="SM00760"/>
    </source>
</evidence>
<keyword evidence="5" id="KW-0446">Lipid-binding</keyword>
<proteinExistence type="inferred from homology"/>
<dbReference type="InterPro" id="IPR013159">
    <property type="entry name" value="DnaA_C"/>
</dbReference>
<comment type="caution">
    <text evidence="9">The sequence shown here is derived from an EMBL/GenBank/DDBJ whole genome shotgun (WGS) entry which is preliminary data.</text>
</comment>
<gene>
    <name evidence="9" type="primary">dnaA</name>
    <name evidence="9" type="ORF">AlmWB_03140</name>
</gene>
<dbReference type="InterPro" id="IPR013317">
    <property type="entry name" value="DnaA_dom"/>
</dbReference>